<reference evidence="4 5" key="1">
    <citation type="submission" date="2019-03" db="EMBL/GenBank/DDBJ databases">
        <title>Draft genome sequences of novel Actinobacteria.</title>
        <authorList>
            <person name="Sahin N."/>
            <person name="Ay H."/>
            <person name="Saygin H."/>
        </authorList>
    </citation>
    <scope>NUCLEOTIDE SEQUENCE [LARGE SCALE GENOMIC DNA]</scope>
    <source>
        <strain evidence="4 5">JCM 13523</strain>
    </source>
</reference>
<sequence>MKSILLTAPRTASVVEADAPEPGPNDVLIRVRLLGLCGTDLGFYDGSSNYLRDELISYPFVVGHEWVGTVVGLGADTDPALLGQRVAGHNFRTCGQCRHCLAGRIRYCPDRSEIGILGSYPGAGSELIVAPVSSLTQIPDTMSDVAATLLEPTAAAMHALDRLAVTAADRVAVLGAGTLGLAAAQAAQALGAHTVVFDPQPTARELARSLGLTVEARPSEDDKETYDAVIEASGNEAATRTAVLLAASGGRVAQLGTPHHDVDGFDAAGLVIRDITLHGVLSGIGYWDRLVALVESGAVNLDALVEQVFPLDDLDAAFTHLESSGRARPKIVVQMDPELGDVASARSLAAHR</sequence>
<dbReference type="InterPro" id="IPR013149">
    <property type="entry name" value="ADH-like_C"/>
</dbReference>
<feature type="domain" description="Enoyl reductase (ER)" evidence="3">
    <location>
        <begin position="7"/>
        <end position="333"/>
    </location>
</feature>
<dbReference type="Pfam" id="PF08240">
    <property type="entry name" value="ADH_N"/>
    <property type="match status" value="1"/>
</dbReference>
<evidence type="ECO:0000259" key="3">
    <source>
        <dbReference type="SMART" id="SM00829"/>
    </source>
</evidence>
<dbReference type="SMART" id="SM00829">
    <property type="entry name" value="PKS_ER"/>
    <property type="match status" value="1"/>
</dbReference>
<comment type="caution">
    <text evidence="4">The sequence shown here is derived from an EMBL/GenBank/DDBJ whole genome shotgun (WGS) entry which is preliminary data.</text>
</comment>
<evidence type="ECO:0000313" key="5">
    <source>
        <dbReference type="Proteomes" id="UP000295124"/>
    </source>
</evidence>
<evidence type="ECO:0000256" key="2">
    <source>
        <dbReference type="ARBA" id="ARBA00023002"/>
    </source>
</evidence>
<organism evidence="4 5">
    <name type="scientific">Kribbella antibiotica</name>
    <dbReference type="NCBI Taxonomy" id="190195"/>
    <lineage>
        <taxon>Bacteria</taxon>
        <taxon>Bacillati</taxon>
        <taxon>Actinomycetota</taxon>
        <taxon>Actinomycetes</taxon>
        <taxon>Propionibacteriales</taxon>
        <taxon>Kribbellaceae</taxon>
        <taxon>Kribbella</taxon>
    </lineage>
</organism>
<evidence type="ECO:0000256" key="1">
    <source>
        <dbReference type="ARBA" id="ARBA00001947"/>
    </source>
</evidence>
<comment type="cofactor">
    <cofactor evidence="1">
        <name>Zn(2+)</name>
        <dbReference type="ChEBI" id="CHEBI:29105"/>
    </cofactor>
</comment>
<dbReference type="Proteomes" id="UP000295124">
    <property type="component" value="Unassembled WGS sequence"/>
</dbReference>
<name>A0A4R4YS48_9ACTN</name>
<keyword evidence="2" id="KW-0560">Oxidoreductase</keyword>
<proteinExistence type="predicted"/>
<dbReference type="InterPro" id="IPR036291">
    <property type="entry name" value="NAD(P)-bd_dom_sf"/>
</dbReference>
<dbReference type="InterPro" id="IPR050129">
    <property type="entry name" value="Zn_alcohol_dh"/>
</dbReference>
<dbReference type="AlphaFoldDB" id="A0A4R4YS48"/>
<accession>A0A4R4YS48</accession>
<dbReference type="InterPro" id="IPR020843">
    <property type="entry name" value="ER"/>
</dbReference>
<dbReference type="EMBL" id="SMKX01000144">
    <property type="protein sequence ID" value="TDD48046.1"/>
    <property type="molecule type" value="Genomic_DNA"/>
</dbReference>
<dbReference type="InterPro" id="IPR013154">
    <property type="entry name" value="ADH-like_N"/>
</dbReference>
<dbReference type="Gene3D" id="3.90.180.10">
    <property type="entry name" value="Medium-chain alcohol dehydrogenases, catalytic domain"/>
    <property type="match status" value="1"/>
</dbReference>
<dbReference type="Gene3D" id="3.40.50.720">
    <property type="entry name" value="NAD(P)-binding Rossmann-like Domain"/>
    <property type="match status" value="1"/>
</dbReference>
<dbReference type="SUPFAM" id="SSF51735">
    <property type="entry name" value="NAD(P)-binding Rossmann-fold domains"/>
    <property type="match status" value="1"/>
</dbReference>
<evidence type="ECO:0000313" key="4">
    <source>
        <dbReference type="EMBL" id="TDD48046.1"/>
    </source>
</evidence>
<protein>
    <recommendedName>
        <fullName evidence="3">Enoyl reductase (ER) domain-containing protein</fullName>
    </recommendedName>
</protein>
<dbReference type="PANTHER" id="PTHR43401:SF5">
    <property type="entry name" value="ALCOHOL DEHYDROGENASE-RELATED"/>
    <property type="match status" value="1"/>
</dbReference>
<dbReference type="RefSeq" id="WP_132174883.1">
    <property type="nucleotide sequence ID" value="NZ_SMKX01000144.1"/>
</dbReference>
<dbReference type="SUPFAM" id="SSF50129">
    <property type="entry name" value="GroES-like"/>
    <property type="match status" value="1"/>
</dbReference>
<keyword evidence="5" id="KW-1185">Reference proteome</keyword>
<dbReference type="PANTHER" id="PTHR43401">
    <property type="entry name" value="L-THREONINE 3-DEHYDROGENASE"/>
    <property type="match status" value="1"/>
</dbReference>
<dbReference type="InterPro" id="IPR011032">
    <property type="entry name" value="GroES-like_sf"/>
</dbReference>
<dbReference type="OrthoDB" id="9797931at2"/>
<dbReference type="Pfam" id="PF00107">
    <property type="entry name" value="ADH_zinc_N"/>
    <property type="match status" value="1"/>
</dbReference>
<dbReference type="GO" id="GO:0016491">
    <property type="term" value="F:oxidoreductase activity"/>
    <property type="evidence" value="ECO:0007669"/>
    <property type="project" value="UniProtKB-KW"/>
</dbReference>
<gene>
    <name evidence="4" type="ORF">E1263_33795</name>
</gene>